<dbReference type="Pfam" id="PF01156">
    <property type="entry name" value="IU_nuc_hydro"/>
    <property type="match status" value="1"/>
</dbReference>
<evidence type="ECO:0000259" key="6">
    <source>
        <dbReference type="Pfam" id="PF01156"/>
    </source>
</evidence>
<evidence type="ECO:0000256" key="1">
    <source>
        <dbReference type="ARBA" id="ARBA00009176"/>
    </source>
</evidence>
<dbReference type="AlphaFoldDB" id="A0A815LK16"/>
<dbReference type="Proteomes" id="UP000663877">
    <property type="component" value="Unassembled WGS sequence"/>
</dbReference>
<evidence type="ECO:0000256" key="4">
    <source>
        <dbReference type="SAM" id="Phobius"/>
    </source>
</evidence>
<keyword evidence="4" id="KW-0472">Membrane</keyword>
<feature type="transmembrane region" description="Helical" evidence="4">
    <location>
        <begin position="399"/>
        <end position="417"/>
    </location>
</feature>
<feature type="signal peptide" evidence="5">
    <location>
        <begin position="1"/>
        <end position="23"/>
    </location>
</feature>
<feature type="chain" id="PRO_5035605924" description="Inosine/uridine-preferring nucleoside hydrolase domain-containing protein" evidence="5">
    <location>
        <begin position="24"/>
        <end position="418"/>
    </location>
</feature>
<dbReference type="PANTHER" id="PTHR12304:SF4">
    <property type="entry name" value="URIDINE NUCLEOSIDASE"/>
    <property type="match status" value="1"/>
</dbReference>
<dbReference type="Gene3D" id="3.90.245.10">
    <property type="entry name" value="Ribonucleoside hydrolase-like"/>
    <property type="match status" value="1"/>
</dbReference>
<dbReference type="PANTHER" id="PTHR12304">
    <property type="entry name" value="INOSINE-URIDINE PREFERRING NUCLEOSIDE HYDROLASE"/>
    <property type="match status" value="1"/>
</dbReference>
<dbReference type="EMBL" id="CAJNOM010001687">
    <property type="protein sequence ID" value="CAF1616378.1"/>
    <property type="molecule type" value="Genomic_DNA"/>
</dbReference>
<reference evidence="7" key="1">
    <citation type="submission" date="2021-02" db="EMBL/GenBank/DDBJ databases">
        <authorList>
            <person name="Nowell W R."/>
        </authorList>
    </citation>
    <scope>NUCLEOTIDE SEQUENCE</scope>
</reference>
<dbReference type="GO" id="GO:0005829">
    <property type="term" value="C:cytosol"/>
    <property type="evidence" value="ECO:0007669"/>
    <property type="project" value="TreeGrafter"/>
</dbReference>
<evidence type="ECO:0000313" key="10">
    <source>
        <dbReference type="Proteomes" id="UP000663877"/>
    </source>
</evidence>
<dbReference type="InterPro" id="IPR036452">
    <property type="entry name" value="Ribo_hydro-like"/>
</dbReference>
<dbReference type="InterPro" id="IPR001910">
    <property type="entry name" value="Inosine/uridine_hydrolase_dom"/>
</dbReference>
<gene>
    <name evidence="7" type="ORF">BJG266_LOCUS37990</name>
    <name evidence="8" type="ORF">QVE165_LOCUS54884</name>
</gene>
<comment type="similarity">
    <text evidence="1">Belongs to the IUNH family.</text>
</comment>
<keyword evidence="5" id="KW-0732">Signal</keyword>
<proteinExistence type="inferred from homology"/>
<dbReference type="SUPFAM" id="SSF53590">
    <property type="entry name" value="Nucleoside hydrolase"/>
    <property type="match status" value="1"/>
</dbReference>
<dbReference type="EMBL" id="CAJNOI010001358">
    <property type="protein sequence ID" value="CAF1407040.1"/>
    <property type="molecule type" value="Genomic_DNA"/>
</dbReference>
<keyword evidence="4" id="KW-0812">Transmembrane</keyword>
<sequence length="418" mass="46514">MVNQNILLTIVFLIIANNCRVYSRALTYAEQQIQFCINQDGTRQPLIIDTDSDVDDLWAIHYVLNVPTIDLLALTTVGDGYTKPLYSGSNVLTFLDLIGCSNGVGVGFGATLPLISAGFQISPALLDALDTYITSPTLPVDILVLGTMTNLATAISEDRSIVSKIGTLYFSGGQFKPLSNFSSLMPNLTIFNYLYDTETLPGNPNAYLDIFAMQRVATSGIKHIVAMPGSTQNTLPVNLTQLFETLKRMNITLKPFVLNFISSLAKCQNAAESDMKWWDNSAAQFMVQMQTNNSQGFCRQTKNVQSLYIMSADAHQFYGQGVIDTDMLLPNASGLVNYTICTQADSSIFLVEFLTTINSEKLYSCQHQYSQRFDIRLQQCMLKYDSAVQPTNMAKTNHFLTPFFLSVYLFLYVTYFLA</sequence>
<protein>
    <recommendedName>
        <fullName evidence="6">Inosine/uridine-preferring nucleoside hydrolase domain-containing protein</fullName>
    </recommendedName>
</protein>
<dbReference type="Proteomes" id="UP000663832">
    <property type="component" value="Unassembled WGS sequence"/>
</dbReference>
<feature type="domain" description="Inosine/uridine-preferring nucleoside hydrolase" evidence="6">
    <location>
        <begin position="46"/>
        <end position="287"/>
    </location>
</feature>
<comment type="caution">
    <text evidence="7">The sequence shown here is derived from an EMBL/GenBank/DDBJ whole genome shotgun (WGS) entry which is preliminary data.</text>
</comment>
<organism evidence="7 10">
    <name type="scientific">Adineta steineri</name>
    <dbReference type="NCBI Taxonomy" id="433720"/>
    <lineage>
        <taxon>Eukaryota</taxon>
        <taxon>Metazoa</taxon>
        <taxon>Spiralia</taxon>
        <taxon>Gnathifera</taxon>
        <taxon>Rotifera</taxon>
        <taxon>Eurotatoria</taxon>
        <taxon>Bdelloidea</taxon>
        <taxon>Adinetida</taxon>
        <taxon>Adinetidae</taxon>
        <taxon>Adineta</taxon>
    </lineage>
</organism>
<dbReference type="OrthoDB" id="432381at2759"/>
<evidence type="ECO:0000313" key="7">
    <source>
        <dbReference type="EMBL" id="CAF1407040.1"/>
    </source>
</evidence>
<evidence type="ECO:0000313" key="9">
    <source>
        <dbReference type="Proteomes" id="UP000663832"/>
    </source>
</evidence>
<keyword evidence="2" id="KW-0378">Hydrolase</keyword>
<name>A0A815LK16_9BILA</name>
<evidence type="ECO:0000313" key="8">
    <source>
        <dbReference type="EMBL" id="CAF1616378.1"/>
    </source>
</evidence>
<keyword evidence="9" id="KW-1185">Reference proteome</keyword>
<keyword evidence="4" id="KW-1133">Transmembrane helix</keyword>
<evidence type="ECO:0000256" key="5">
    <source>
        <dbReference type="SAM" id="SignalP"/>
    </source>
</evidence>
<evidence type="ECO:0000256" key="2">
    <source>
        <dbReference type="ARBA" id="ARBA00022801"/>
    </source>
</evidence>
<dbReference type="GO" id="GO:0008477">
    <property type="term" value="F:purine nucleosidase activity"/>
    <property type="evidence" value="ECO:0007669"/>
    <property type="project" value="TreeGrafter"/>
</dbReference>
<dbReference type="GO" id="GO:0006152">
    <property type="term" value="P:purine nucleoside catabolic process"/>
    <property type="evidence" value="ECO:0007669"/>
    <property type="project" value="TreeGrafter"/>
</dbReference>
<evidence type="ECO:0000256" key="3">
    <source>
        <dbReference type="ARBA" id="ARBA00023295"/>
    </source>
</evidence>
<dbReference type="InterPro" id="IPR023186">
    <property type="entry name" value="IUNH"/>
</dbReference>
<keyword evidence="3" id="KW-0326">Glycosidase</keyword>
<accession>A0A815LK16</accession>